<name>A0A377Q4A6_9NEIS</name>
<dbReference type="SUPFAM" id="SSF52540">
    <property type="entry name" value="P-loop containing nucleoside triphosphate hydrolases"/>
    <property type="match status" value="1"/>
</dbReference>
<accession>A0A377Q4A6</accession>
<dbReference type="Proteomes" id="UP000295794">
    <property type="component" value="Unassembled WGS sequence"/>
</dbReference>
<sequence>MKRASWGKLIPWLMMVRNDVVMCKDGSLLVCYEIKGQDIGGLTESGEDDLSSISDAAFSEFKNMPITIWTHLKRRYLKGISTTSFSNPIAKMLETEFNTVFENLHPRFSNRQYLSVLISPSDQSFLNRIKNAVGKDEPIAAILTEMKSIFNPGETLKQEVSHITESVLKIDGMLRSFEQTLERSTGLRRLHDKELINYLGGTISANDSNQINWAMDVVAGELLDTALPNSTLQVASEHLVNSNAMDTKYITGLTVIKAVKSTPSKLNCLLGINGELDSIQLFRIIPQSKATMISKRAQQFYSLSSINIGEYFRLAMKGKKGNPDDVQRNAHKMSLVEKCKTIESKIDAGHLYGWYSSIILCNGPTLLESKRVATEVQEKLKNSSINSISEQLHLLSGYSSSIPGQWRQVQRWLYRPISAFSDFAPFKTVNPGSAKNDYFSESMDKHCPALAELPTEYGVPYRFNFHLADLGNAMVIGPSRTGKSTLLNFLLSQFAKYHGRLIIFDKSYSCWIPTILQGGKHIDFQPGSQNHLNPLLMLDDPDAWPFLSSWIEKLICARGYSLQADDEMEINSSMRHLKGSGKDSWRLHALWHFLPYHLQAELAPWVGDGPLAYVFDHMDDSFEFANITCMEMGELLKDERSRKPVMSYVFYRIERDIKSTRRSVIYPTTIYVEEGHYLLSNPEFTAEFDVWLRDIAKKLGHVIITTQSLGELAKSAAFEGIIDNIPTRIFLPNQNIESHLNLYKGIFLLNDKQIEMIKSAIPKREYIVIQGDITRKILLPLPPRVLACCRSDLKAISIFNKHWNNGKPNNENWQERYIDEVSHVSIEEEESEYA</sequence>
<reference evidence="2 4" key="2">
    <citation type="submission" date="2019-03" db="EMBL/GenBank/DDBJ databases">
        <title>Genomic Encyclopedia of Type Strains, Phase IV (KMG-IV): sequencing the most valuable type-strain genomes for metagenomic binning, comparative biology and taxonomic classification.</title>
        <authorList>
            <person name="Goeker M."/>
        </authorList>
    </citation>
    <scope>NUCLEOTIDE SEQUENCE [LARGE SCALE GENOMIC DNA]</scope>
    <source>
        <strain evidence="2 4">DSM 3764</strain>
    </source>
</reference>
<evidence type="ECO:0000313" key="4">
    <source>
        <dbReference type="Proteomes" id="UP000295794"/>
    </source>
</evidence>
<evidence type="ECO:0000313" key="2">
    <source>
        <dbReference type="EMBL" id="TCU84640.1"/>
    </source>
</evidence>
<dbReference type="OrthoDB" id="9816422at2"/>
<keyword evidence="4" id="KW-1185">Reference proteome</keyword>
<reference evidence="1 3" key="1">
    <citation type="submission" date="2018-06" db="EMBL/GenBank/DDBJ databases">
        <authorList>
            <consortium name="Pathogen Informatics"/>
            <person name="Doyle S."/>
        </authorList>
    </citation>
    <scope>NUCLEOTIDE SEQUENCE [LARGE SCALE GENOMIC DNA]</scope>
    <source>
        <strain evidence="1 3">NCTC11159</strain>
    </source>
</reference>
<gene>
    <name evidence="1" type="primary">virB4</name>
    <name evidence="2" type="ORF">EV682_109165</name>
    <name evidence="1" type="ORF">NCTC11159_01164</name>
</gene>
<organism evidence="1 3">
    <name type="scientific">Iodobacter fluviatilis</name>
    <dbReference type="NCBI Taxonomy" id="537"/>
    <lineage>
        <taxon>Bacteria</taxon>
        <taxon>Pseudomonadati</taxon>
        <taxon>Pseudomonadota</taxon>
        <taxon>Betaproteobacteria</taxon>
        <taxon>Neisseriales</taxon>
        <taxon>Chitinibacteraceae</taxon>
        <taxon>Iodobacter</taxon>
    </lineage>
</organism>
<dbReference type="EMBL" id="UGHR01000001">
    <property type="protein sequence ID" value="STQ90106.1"/>
    <property type="molecule type" value="Genomic_DNA"/>
</dbReference>
<dbReference type="InterPro" id="IPR027417">
    <property type="entry name" value="P-loop_NTPase"/>
</dbReference>
<dbReference type="RefSeq" id="WP_132038700.1">
    <property type="nucleotide sequence ID" value="NZ_CAWOLO010000009.1"/>
</dbReference>
<evidence type="ECO:0000313" key="3">
    <source>
        <dbReference type="Proteomes" id="UP000255108"/>
    </source>
</evidence>
<evidence type="ECO:0000313" key="1">
    <source>
        <dbReference type="EMBL" id="STQ90106.1"/>
    </source>
</evidence>
<dbReference type="EMBL" id="SMBT01000009">
    <property type="protein sequence ID" value="TCU84640.1"/>
    <property type="molecule type" value="Genomic_DNA"/>
</dbReference>
<protein>
    <submittedName>
        <fullName evidence="1 2">type IV secretion system protein virB4</fullName>
    </submittedName>
</protein>
<dbReference type="PANTHER" id="PTHR30121:SF12">
    <property type="entry name" value="TYPE IV SECRETION SYSTEM PROTEIN CAGE"/>
    <property type="match status" value="1"/>
</dbReference>
<dbReference type="Gene3D" id="3.40.50.300">
    <property type="entry name" value="P-loop containing nucleotide triphosphate hydrolases"/>
    <property type="match status" value="1"/>
</dbReference>
<dbReference type="Proteomes" id="UP000255108">
    <property type="component" value="Unassembled WGS sequence"/>
</dbReference>
<dbReference type="PANTHER" id="PTHR30121">
    <property type="entry name" value="UNCHARACTERIZED PROTEIN YJGR-RELATED"/>
    <property type="match status" value="1"/>
</dbReference>
<dbReference type="InterPro" id="IPR051162">
    <property type="entry name" value="T4SS_component"/>
</dbReference>
<dbReference type="AlphaFoldDB" id="A0A377Q4A6"/>
<proteinExistence type="predicted"/>